<dbReference type="OrthoDB" id="3664at2759"/>
<reference evidence="2 3" key="1">
    <citation type="submission" date="2020-10" db="EMBL/GenBank/DDBJ databases">
        <title>The Coptis chinensis genome and diversification of protoberbering-type alkaloids.</title>
        <authorList>
            <person name="Wang B."/>
            <person name="Shu S."/>
            <person name="Song C."/>
            <person name="Liu Y."/>
        </authorList>
    </citation>
    <scope>NUCLEOTIDE SEQUENCE [LARGE SCALE GENOMIC DNA]</scope>
    <source>
        <strain evidence="2">HL-2020</strain>
        <tissue evidence="2">Leaf</tissue>
    </source>
</reference>
<dbReference type="InterPro" id="IPR029052">
    <property type="entry name" value="Metallo-depent_PP-like"/>
</dbReference>
<keyword evidence="3" id="KW-1185">Reference proteome</keyword>
<accession>A0A835IAS6</accession>
<organism evidence="2 3">
    <name type="scientific">Coptis chinensis</name>
    <dbReference type="NCBI Taxonomy" id="261450"/>
    <lineage>
        <taxon>Eukaryota</taxon>
        <taxon>Viridiplantae</taxon>
        <taxon>Streptophyta</taxon>
        <taxon>Embryophyta</taxon>
        <taxon>Tracheophyta</taxon>
        <taxon>Spermatophyta</taxon>
        <taxon>Magnoliopsida</taxon>
        <taxon>Ranunculales</taxon>
        <taxon>Ranunculaceae</taxon>
        <taxon>Coptidoideae</taxon>
        <taxon>Coptis</taxon>
    </lineage>
</organism>
<dbReference type="AlphaFoldDB" id="A0A835IAS6"/>
<dbReference type="Gene3D" id="3.60.21.10">
    <property type="match status" value="1"/>
</dbReference>
<dbReference type="GO" id="GO:0016787">
    <property type="term" value="F:hydrolase activity"/>
    <property type="evidence" value="ECO:0007669"/>
    <property type="project" value="InterPro"/>
</dbReference>
<name>A0A835IAS6_9MAGN</name>
<proteinExistence type="predicted"/>
<dbReference type="PANTHER" id="PTHR35769">
    <property type="entry name" value="CALCINEURIN-LIKE METALLO-PHOSPHOESTERASE SUPERFAMILY PROTEIN"/>
    <property type="match status" value="1"/>
</dbReference>
<dbReference type="InterPro" id="IPR004843">
    <property type="entry name" value="Calcineurin-like_PHP"/>
</dbReference>
<evidence type="ECO:0000313" key="2">
    <source>
        <dbReference type="EMBL" id="KAF9612912.1"/>
    </source>
</evidence>
<protein>
    <recommendedName>
        <fullName evidence="1">Calcineurin-like phosphoesterase domain-containing protein</fullName>
    </recommendedName>
</protein>
<dbReference type="Proteomes" id="UP000631114">
    <property type="component" value="Unassembled WGS sequence"/>
</dbReference>
<evidence type="ECO:0000259" key="1">
    <source>
        <dbReference type="Pfam" id="PF00149"/>
    </source>
</evidence>
<comment type="caution">
    <text evidence="2">The sequence shown here is derived from an EMBL/GenBank/DDBJ whole genome shotgun (WGS) entry which is preliminary data.</text>
</comment>
<dbReference type="EMBL" id="JADFTS010000003">
    <property type="protein sequence ID" value="KAF9612912.1"/>
    <property type="molecule type" value="Genomic_DNA"/>
</dbReference>
<dbReference type="PANTHER" id="PTHR35769:SF2">
    <property type="entry name" value="CALCINEURIN-LIKE METALLO-PHOSPHOESTERASE SUPERFAMILY PROTEIN"/>
    <property type="match status" value="1"/>
</dbReference>
<sequence>MQALTSCCGLAASTISPSHSSSLTNNNNNNQNRLCMASSVRTAIVGDVHDEWDFQEDSKALHFLQPDLVLFTGMFFFSTCHVSGCDFGNENVELVSSIAKLEITKAVILGNHDCWSTSQFSGKKKDRVQLQLESLGEEHVGYRRMDFPKLNLSIVGGRPFSHGGDKLFRERLLSARSVSCTKEMLSVPKKFL</sequence>
<dbReference type="Pfam" id="PF00149">
    <property type="entry name" value="Metallophos"/>
    <property type="match status" value="1"/>
</dbReference>
<dbReference type="InterPro" id="IPR027629">
    <property type="entry name" value="DevT-like"/>
</dbReference>
<gene>
    <name evidence="2" type="ORF">IFM89_004328</name>
</gene>
<dbReference type="SUPFAM" id="SSF56300">
    <property type="entry name" value="Metallo-dependent phosphatases"/>
    <property type="match status" value="1"/>
</dbReference>
<evidence type="ECO:0000313" key="3">
    <source>
        <dbReference type="Proteomes" id="UP000631114"/>
    </source>
</evidence>
<feature type="domain" description="Calcineurin-like phosphoesterase" evidence="1">
    <location>
        <begin position="41"/>
        <end position="170"/>
    </location>
</feature>